<feature type="binding site" evidence="16">
    <location>
        <position position="158"/>
    </location>
    <ligand>
        <name>Fe cation</name>
        <dbReference type="ChEBI" id="CHEBI:24875"/>
        <label>1</label>
    </ligand>
</feature>
<comment type="subunit">
    <text evidence="5">Homodimer.</text>
</comment>
<feature type="binding site" evidence="16">
    <location>
        <position position="161"/>
    </location>
    <ligand>
        <name>Fe cation</name>
        <dbReference type="ChEBI" id="CHEBI:24875"/>
        <label>1</label>
    </ligand>
</feature>
<dbReference type="PANTHER" id="PTHR31155">
    <property type="entry name" value="ACYL- ACYL-CARRIER-PROTEIN DESATURASE-RELATED"/>
    <property type="match status" value="1"/>
</dbReference>
<keyword evidence="14" id="KW-0443">Lipid metabolism</keyword>
<feature type="binding site" evidence="16">
    <location>
        <position position="120"/>
    </location>
    <ligand>
        <name>Fe cation</name>
        <dbReference type="ChEBI" id="CHEBI:24875"/>
        <label>1</label>
    </ligand>
</feature>
<evidence type="ECO:0000256" key="3">
    <source>
        <dbReference type="ARBA" id="ARBA00004872"/>
    </source>
</evidence>
<evidence type="ECO:0000256" key="6">
    <source>
        <dbReference type="ARBA" id="ARBA00022516"/>
    </source>
</evidence>
<gene>
    <name evidence="17" type="ORF">QJS10_CPA02g00589</name>
</gene>
<dbReference type="Gene3D" id="1.10.620.20">
    <property type="entry name" value="Ribonucleotide Reductase, subunit A"/>
    <property type="match status" value="1"/>
</dbReference>
<dbReference type="EMBL" id="JAUJYO010000002">
    <property type="protein sequence ID" value="KAK1322878.1"/>
    <property type="molecule type" value="Genomic_DNA"/>
</dbReference>
<evidence type="ECO:0000256" key="11">
    <source>
        <dbReference type="ARBA" id="ARBA00022946"/>
    </source>
</evidence>
<proteinExistence type="inferred from homology"/>
<reference evidence="17" key="2">
    <citation type="submission" date="2023-06" db="EMBL/GenBank/DDBJ databases">
        <authorList>
            <person name="Ma L."/>
            <person name="Liu K.-W."/>
            <person name="Li Z."/>
            <person name="Hsiao Y.-Y."/>
            <person name="Qi Y."/>
            <person name="Fu T."/>
            <person name="Tang G."/>
            <person name="Zhang D."/>
            <person name="Sun W.-H."/>
            <person name="Liu D.-K."/>
            <person name="Li Y."/>
            <person name="Chen G.-Z."/>
            <person name="Liu X.-D."/>
            <person name="Liao X.-Y."/>
            <person name="Jiang Y.-T."/>
            <person name="Yu X."/>
            <person name="Hao Y."/>
            <person name="Huang J."/>
            <person name="Zhao X.-W."/>
            <person name="Ke S."/>
            <person name="Chen Y.-Y."/>
            <person name="Wu W.-L."/>
            <person name="Hsu J.-L."/>
            <person name="Lin Y.-F."/>
            <person name="Huang M.-D."/>
            <person name="Li C.-Y."/>
            <person name="Huang L."/>
            <person name="Wang Z.-W."/>
            <person name="Zhao X."/>
            <person name="Zhong W.-Y."/>
            <person name="Peng D.-H."/>
            <person name="Ahmad S."/>
            <person name="Lan S."/>
            <person name="Zhang J.-S."/>
            <person name="Tsai W.-C."/>
            <person name="Van De Peer Y."/>
            <person name="Liu Z.-J."/>
        </authorList>
    </citation>
    <scope>NUCLEOTIDE SEQUENCE</scope>
    <source>
        <strain evidence="17">CP</strain>
        <tissue evidence="17">Leaves</tissue>
    </source>
</reference>
<evidence type="ECO:0000256" key="1">
    <source>
        <dbReference type="ARBA" id="ARBA00001954"/>
    </source>
</evidence>
<keyword evidence="11" id="KW-0809">Transit peptide</keyword>
<dbReference type="InterPro" id="IPR005067">
    <property type="entry name" value="Fatty_acid_desaturase-2"/>
</dbReference>
<keyword evidence="13 16" id="KW-0408">Iron</keyword>
<evidence type="ECO:0000313" key="17">
    <source>
        <dbReference type="EMBL" id="KAK1322878.1"/>
    </source>
</evidence>
<keyword evidence="7" id="KW-0150">Chloroplast</keyword>
<comment type="subcellular location">
    <subcellularLocation>
        <location evidence="2">Plastid</location>
        <location evidence="2">Chloroplast</location>
    </subcellularLocation>
</comment>
<dbReference type="AlphaFoldDB" id="A0AAV9FDB3"/>
<keyword evidence="9 16" id="KW-0479">Metal-binding</keyword>
<dbReference type="PANTHER" id="PTHR31155:SF14">
    <property type="entry name" value="STEAROYL-ACYL-CARRIER-PROTEIN DESATURASE7"/>
    <property type="match status" value="1"/>
</dbReference>
<protein>
    <recommendedName>
        <fullName evidence="19">Acyl-[acyl-carrier-protein] desaturase</fullName>
    </recommendedName>
</protein>
<dbReference type="GO" id="GO:0009570">
    <property type="term" value="C:chloroplast stroma"/>
    <property type="evidence" value="ECO:0007669"/>
    <property type="project" value="TreeGrafter"/>
</dbReference>
<keyword evidence="6" id="KW-0444">Lipid biosynthesis</keyword>
<comment type="caution">
    <text evidence="17">The sequence shown here is derived from an EMBL/GenBank/DDBJ whole genome shotgun (WGS) entry which is preliminary data.</text>
</comment>
<dbReference type="Pfam" id="PF03405">
    <property type="entry name" value="FA_desaturase_2"/>
    <property type="match status" value="1"/>
</dbReference>
<evidence type="ECO:0008006" key="19">
    <source>
        <dbReference type="Google" id="ProtNLM"/>
    </source>
</evidence>
<evidence type="ECO:0000256" key="14">
    <source>
        <dbReference type="ARBA" id="ARBA00023098"/>
    </source>
</evidence>
<name>A0AAV9FDB3_ACOCL</name>
<keyword evidence="18" id="KW-1185">Reference proteome</keyword>
<keyword evidence="15" id="KW-0275">Fatty acid biosynthesis</keyword>
<evidence type="ECO:0000256" key="2">
    <source>
        <dbReference type="ARBA" id="ARBA00004229"/>
    </source>
</evidence>
<dbReference type="CDD" id="cd01050">
    <property type="entry name" value="Acyl_ACP_Desat"/>
    <property type="match status" value="1"/>
</dbReference>
<dbReference type="InterPro" id="IPR012348">
    <property type="entry name" value="RNR-like"/>
</dbReference>
<evidence type="ECO:0000256" key="10">
    <source>
        <dbReference type="ARBA" id="ARBA00022832"/>
    </source>
</evidence>
<keyword evidence="10" id="KW-0276">Fatty acid metabolism</keyword>
<feature type="binding site" evidence="16">
    <location>
        <position position="211"/>
    </location>
    <ligand>
        <name>Fe cation</name>
        <dbReference type="ChEBI" id="CHEBI:24875"/>
        <label>2</label>
    </ligand>
</feature>
<evidence type="ECO:0000256" key="4">
    <source>
        <dbReference type="ARBA" id="ARBA00008749"/>
    </source>
</evidence>
<sequence length="383" mass="43438">MDLKLSYLSPLPCLSPVCSMLKPKNFITASITPYRTRVVKDRQKHSLTPEKHEVFKSMEGWVEENMLVHLKPVEKSWQPQDFLPDLSSDDCFDEISDIRAHAIDIPDDYFMCLVGGMITEEALPTYQTMFNTVDVVRDVTGMDPSPWGVWVRAWTAEENRHGDLLNKYLYLCGRVDMRQIEKTTQYLIGAGMDANIENNPYRLFVYTSFQEKAAFTSHANVAKHATRYGDARLAKMMGAIAGDEKRHESAYAKAVEKLFDLDPDTTMRELADMMRARITMPGRMMRDGADPDLYGHYAAVAQRMGVYTTGDYVDIVEHFIGRWKVGEVAAGLSSEGRRAQDYVCGLGARMRRMEQRAREGAGKKAAVAAGIRCSWVFNREVKL</sequence>
<keyword evidence="8" id="KW-0934">Plastid</keyword>
<evidence type="ECO:0000256" key="7">
    <source>
        <dbReference type="ARBA" id="ARBA00022528"/>
    </source>
</evidence>
<comment type="pathway">
    <text evidence="3">Lipid metabolism; fatty acid metabolism.</text>
</comment>
<keyword evidence="12" id="KW-0560">Oxidoreductase</keyword>
<feature type="binding site" evidence="16">
    <location>
        <position position="244"/>
    </location>
    <ligand>
        <name>Fe cation</name>
        <dbReference type="ChEBI" id="CHEBI:24875"/>
        <label>2</label>
    </ligand>
</feature>
<feature type="binding site" evidence="16">
    <location>
        <position position="158"/>
    </location>
    <ligand>
        <name>Fe cation</name>
        <dbReference type="ChEBI" id="CHEBI:24875"/>
        <label>2</label>
    </ligand>
</feature>
<dbReference type="PIRSF" id="PIRSF000346">
    <property type="entry name" value="Dlt9_acylACP_des"/>
    <property type="match status" value="1"/>
</dbReference>
<comment type="cofactor">
    <cofactor evidence="16">
        <name>Fe cation</name>
        <dbReference type="ChEBI" id="CHEBI:24875"/>
    </cofactor>
    <text evidence="16">Binds 2 iron ions per subunit.</text>
</comment>
<evidence type="ECO:0000256" key="13">
    <source>
        <dbReference type="ARBA" id="ARBA00023004"/>
    </source>
</evidence>
<comment type="similarity">
    <text evidence="4">Belongs to the fatty acid desaturase type 2 family.</text>
</comment>
<dbReference type="FunFam" id="1.10.620.20:FF:000002">
    <property type="entry name" value="Stearoyl-[acyl-carrier-protein] 9-desaturase, chloroplastic"/>
    <property type="match status" value="1"/>
</dbReference>
<feature type="binding site" evidence="16">
    <location>
        <position position="244"/>
    </location>
    <ligand>
        <name>Fe cation</name>
        <dbReference type="ChEBI" id="CHEBI:24875"/>
        <label>1</label>
    </ligand>
</feature>
<evidence type="ECO:0000256" key="9">
    <source>
        <dbReference type="ARBA" id="ARBA00022723"/>
    </source>
</evidence>
<reference evidence="17" key="1">
    <citation type="journal article" date="2023" name="Nat. Commun.">
        <title>Diploid and tetraploid genomes of Acorus and the evolution of monocots.</title>
        <authorList>
            <person name="Ma L."/>
            <person name="Liu K.W."/>
            <person name="Li Z."/>
            <person name="Hsiao Y.Y."/>
            <person name="Qi Y."/>
            <person name="Fu T."/>
            <person name="Tang G.D."/>
            <person name="Zhang D."/>
            <person name="Sun W.H."/>
            <person name="Liu D.K."/>
            <person name="Li Y."/>
            <person name="Chen G.Z."/>
            <person name="Liu X.D."/>
            <person name="Liao X.Y."/>
            <person name="Jiang Y.T."/>
            <person name="Yu X."/>
            <person name="Hao Y."/>
            <person name="Huang J."/>
            <person name="Zhao X.W."/>
            <person name="Ke S."/>
            <person name="Chen Y.Y."/>
            <person name="Wu W.L."/>
            <person name="Hsu J.L."/>
            <person name="Lin Y.F."/>
            <person name="Huang M.D."/>
            <person name="Li C.Y."/>
            <person name="Huang L."/>
            <person name="Wang Z.W."/>
            <person name="Zhao X."/>
            <person name="Zhong W.Y."/>
            <person name="Peng D.H."/>
            <person name="Ahmad S."/>
            <person name="Lan S."/>
            <person name="Zhang J.S."/>
            <person name="Tsai W.C."/>
            <person name="Van de Peer Y."/>
            <person name="Liu Z.J."/>
        </authorList>
    </citation>
    <scope>NUCLEOTIDE SEQUENCE</scope>
    <source>
        <strain evidence="17">CP</strain>
    </source>
</reference>
<evidence type="ECO:0000256" key="12">
    <source>
        <dbReference type="ARBA" id="ARBA00023002"/>
    </source>
</evidence>
<evidence type="ECO:0000313" key="18">
    <source>
        <dbReference type="Proteomes" id="UP001180020"/>
    </source>
</evidence>
<feature type="binding site" evidence="16">
    <location>
        <position position="247"/>
    </location>
    <ligand>
        <name>Fe cation</name>
        <dbReference type="ChEBI" id="CHEBI:24875"/>
        <label>2</label>
    </ligand>
</feature>
<dbReference type="GO" id="GO:0006633">
    <property type="term" value="P:fatty acid biosynthetic process"/>
    <property type="evidence" value="ECO:0007669"/>
    <property type="project" value="UniProtKB-KW"/>
</dbReference>
<dbReference type="Proteomes" id="UP001180020">
    <property type="component" value="Unassembled WGS sequence"/>
</dbReference>
<evidence type="ECO:0000256" key="16">
    <source>
        <dbReference type="PIRSR" id="PIRSR000346-1"/>
    </source>
</evidence>
<dbReference type="GO" id="GO:0046872">
    <property type="term" value="F:metal ion binding"/>
    <property type="evidence" value="ECO:0007669"/>
    <property type="project" value="UniProtKB-KW"/>
</dbReference>
<dbReference type="GO" id="GO:0045300">
    <property type="term" value="F:stearoyl-[ACP] desaturase activity"/>
    <property type="evidence" value="ECO:0007669"/>
    <property type="project" value="InterPro"/>
</dbReference>
<evidence type="ECO:0000256" key="5">
    <source>
        <dbReference type="ARBA" id="ARBA00011738"/>
    </source>
</evidence>
<dbReference type="SUPFAM" id="SSF47240">
    <property type="entry name" value="Ferritin-like"/>
    <property type="match status" value="1"/>
</dbReference>
<evidence type="ECO:0000256" key="8">
    <source>
        <dbReference type="ARBA" id="ARBA00022640"/>
    </source>
</evidence>
<comment type="cofactor">
    <cofactor evidence="1">
        <name>Fe(2+)</name>
        <dbReference type="ChEBI" id="CHEBI:29033"/>
    </cofactor>
</comment>
<evidence type="ECO:0000256" key="15">
    <source>
        <dbReference type="ARBA" id="ARBA00023160"/>
    </source>
</evidence>
<dbReference type="InterPro" id="IPR009078">
    <property type="entry name" value="Ferritin-like_SF"/>
</dbReference>
<accession>A0AAV9FDB3</accession>
<organism evidence="17 18">
    <name type="scientific">Acorus calamus</name>
    <name type="common">Sweet flag</name>
    <dbReference type="NCBI Taxonomy" id="4465"/>
    <lineage>
        <taxon>Eukaryota</taxon>
        <taxon>Viridiplantae</taxon>
        <taxon>Streptophyta</taxon>
        <taxon>Embryophyta</taxon>
        <taxon>Tracheophyta</taxon>
        <taxon>Spermatophyta</taxon>
        <taxon>Magnoliopsida</taxon>
        <taxon>Liliopsida</taxon>
        <taxon>Acoraceae</taxon>
        <taxon>Acorus</taxon>
    </lineage>
</organism>